<dbReference type="AlphaFoldDB" id="F5YG54"/>
<dbReference type="OrthoDB" id="9774462at2"/>
<dbReference type="InterPro" id="IPR014001">
    <property type="entry name" value="Helicase_ATP-bd"/>
</dbReference>
<dbReference type="eggNOG" id="COG1201">
    <property type="taxonomic scope" value="Bacteria"/>
</dbReference>
<dbReference type="PANTHER" id="PTHR47962">
    <property type="entry name" value="ATP-DEPENDENT HELICASE LHR-RELATED-RELATED"/>
    <property type="match status" value="1"/>
</dbReference>
<keyword evidence="5" id="KW-0378">Hydrolase</keyword>
<dbReference type="InterPro" id="IPR052511">
    <property type="entry name" value="ATP-dep_Helicase"/>
</dbReference>
<dbReference type="GO" id="GO:0003677">
    <property type="term" value="F:DNA binding"/>
    <property type="evidence" value="ECO:0007669"/>
    <property type="project" value="TreeGrafter"/>
</dbReference>
<dbReference type="SUPFAM" id="SSF52540">
    <property type="entry name" value="P-loop containing nucleoside triphosphate hydrolases"/>
    <property type="match status" value="1"/>
</dbReference>
<keyword evidence="2" id="KW-0067">ATP-binding</keyword>
<dbReference type="Gene3D" id="3.40.50.300">
    <property type="entry name" value="P-loop containing nucleotide triphosphate hydrolases"/>
    <property type="match status" value="2"/>
</dbReference>
<dbReference type="Pfam" id="PF00271">
    <property type="entry name" value="Helicase_C"/>
    <property type="match status" value="1"/>
</dbReference>
<reference evidence="5 6" key="2">
    <citation type="journal article" date="2011" name="ISME J.">
        <title>RNA-seq reveals cooperative metabolic interactions between two termite-gut spirochete species in co-culture.</title>
        <authorList>
            <person name="Rosenthal A.Z."/>
            <person name="Matson E.G."/>
            <person name="Eldar A."/>
            <person name="Leadbetter J.R."/>
        </authorList>
    </citation>
    <scope>NUCLEOTIDE SEQUENCE [LARGE SCALE GENOMIC DNA]</scope>
    <source>
        <strain evidence="6">ATCC BAA-888 / DSM 13862 / ZAS-9</strain>
    </source>
</reference>
<dbReference type="SMART" id="SM00487">
    <property type="entry name" value="DEXDc"/>
    <property type="match status" value="1"/>
</dbReference>
<dbReference type="Pfam" id="PF00270">
    <property type="entry name" value="DEAD"/>
    <property type="match status" value="1"/>
</dbReference>
<dbReference type="InParanoid" id="F5YG54"/>
<evidence type="ECO:0000313" key="5">
    <source>
        <dbReference type="EMBL" id="AEF81438.1"/>
    </source>
</evidence>
<evidence type="ECO:0000259" key="3">
    <source>
        <dbReference type="PROSITE" id="PS51192"/>
    </source>
</evidence>
<dbReference type="GO" id="GO:0004386">
    <property type="term" value="F:helicase activity"/>
    <property type="evidence" value="ECO:0007669"/>
    <property type="project" value="UniProtKB-KW"/>
</dbReference>
<dbReference type="STRING" id="545695.TREAZ_0023"/>
<dbReference type="PANTHER" id="PTHR47962:SF5">
    <property type="entry name" value="ATP-DEPENDENT HELICASE LHR-RELATED"/>
    <property type="match status" value="1"/>
</dbReference>
<evidence type="ECO:0000256" key="2">
    <source>
        <dbReference type="ARBA" id="ARBA00022840"/>
    </source>
</evidence>
<keyword evidence="5" id="KW-0347">Helicase</keyword>
<dbReference type="InterPro" id="IPR001650">
    <property type="entry name" value="Helicase_C-like"/>
</dbReference>
<evidence type="ECO:0000259" key="4">
    <source>
        <dbReference type="PROSITE" id="PS51194"/>
    </source>
</evidence>
<accession>F5YG54</accession>
<dbReference type="Proteomes" id="UP000009222">
    <property type="component" value="Chromosome"/>
</dbReference>
<dbReference type="HOGENOM" id="CLU_002025_2_1_12"/>
<keyword evidence="1" id="KW-0547">Nucleotide-binding</keyword>
<dbReference type="PROSITE" id="PS51192">
    <property type="entry name" value="HELICASE_ATP_BIND_1"/>
    <property type="match status" value="1"/>
</dbReference>
<dbReference type="GO" id="GO:0005524">
    <property type="term" value="F:ATP binding"/>
    <property type="evidence" value="ECO:0007669"/>
    <property type="project" value="UniProtKB-KW"/>
</dbReference>
<name>F5YG54_LEAAZ</name>
<dbReference type="SMART" id="SM00490">
    <property type="entry name" value="HELICc"/>
    <property type="match status" value="1"/>
</dbReference>
<organism evidence="5 6">
    <name type="scientific">Leadbettera azotonutricia (strain ATCC BAA-888 / DSM 13862 / ZAS-9)</name>
    <name type="common">Treponema azotonutricium</name>
    <dbReference type="NCBI Taxonomy" id="545695"/>
    <lineage>
        <taxon>Bacteria</taxon>
        <taxon>Pseudomonadati</taxon>
        <taxon>Spirochaetota</taxon>
        <taxon>Spirochaetia</taxon>
        <taxon>Spirochaetales</taxon>
        <taxon>Breznakiellaceae</taxon>
        <taxon>Leadbettera</taxon>
    </lineage>
</organism>
<sequence>MQTSSSRLAPFIREYIYDKKWQSIKEIQEDAIKVILDTDSHVLIAAGTAAGKTEACFFPILTLIEKESKSYTGGINVLYIGPLKALINDQFERLSPLLERAEIPLWRWHGDVAQGHKHKLLENPGGILQITPESLEALLLRQPQKIKLLFNDLKFAIIDEVHAFLGEDRGAQLICLLERIKGISGCDPRRVGLSATLGDYSSALEWLKAGSDRNTVIISEGIDSNTAKKLPRRKISLAVDFYKDSRFYPALYDQCQGDSGVPFRKCIIFTNSRVEAEETTANLKAIARERNEEDHYHVHHGSIAASLRAEAEQKLKESGAQTIAATATLELGIDIGQLDRIIQIGAPMGVSSFVQRLGRSGRRSGVSQMYFSSREYPENAFNILGNIPWELLKTIAVIQLYLEERWIEDSRPKPLPFSLLCHQTFSVLASLGEHSFGDLSNQLLALPPFRGIGEEDYATLLRYLITNGFIDVIEGGKLIIGLEGERIVNHYSFYSVFPDEEEFRVCFGGREIGKVNFIPPEGSGLVLAGKSWKVTYVNLKSREINVSPGSGEVSKIWQGGLGNVHLRIARRMKQALLEKVRYPYLSASAAERMNEARQYAEAMNIRNTDFIPISEDDSSHNFILLPWLGSRGMRTLYLALQKQIYRKDLGITFIERKNEYALSISSKLGIDMFEEILLGIINTVKNPEEMLDSARIPYTDKYDYLLPPELLLKQYAANMLDLEEAGLITGHT</sequence>
<dbReference type="PROSITE" id="PS51194">
    <property type="entry name" value="HELICASE_CTER"/>
    <property type="match status" value="1"/>
</dbReference>
<evidence type="ECO:0000256" key="1">
    <source>
        <dbReference type="ARBA" id="ARBA00022741"/>
    </source>
</evidence>
<feature type="domain" description="Helicase C-terminal" evidence="4">
    <location>
        <begin position="247"/>
        <end position="408"/>
    </location>
</feature>
<proteinExistence type="predicted"/>
<gene>
    <name evidence="5" type="ordered locus">TREAZ_0023</name>
</gene>
<reference evidence="6" key="1">
    <citation type="submission" date="2009-12" db="EMBL/GenBank/DDBJ databases">
        <title>Complete sequence of Treponema azotonutricium strain ZAS-9.</title>
        <authorList>
            <person name="Tetu S.G."/>
            <person name="Matson E."/>
            <person name="Ren Q."/>
            <person name="Seshadri R."/>
            <person name="Elbourne L."/>
            <person name="Hassan K.A."/>
            <person name="Durkin A."/>
            <person name="Radune D."/>
            <person name="Mohamoud Y."/>
            <person name="Shay R."/>
            <person name="Jin S."/>
            <person name="Zhang X."/>
            <person name="Lucey K."/>
            <person name="Ballor N.R."/>
            <person name="Ottesen E."/>
            <person name="Rosenthal R."/>
            <person name="Allen A."/>
            <person name="Leadbetter J.R."/>
            <person name="Paulsen I.T."/>
        </authorList>
    </citation>
    <scope>NUCLEOTIDE SEQUENCE [LARGE SCALE GENOMIC DNA]</scope>
    <source>
        <strain evidence="6">ATCC BAA-888 / DSM 13862 / ZAS-9</strain>
    </source>
</reference>
<dbReference type="KEGG" id="taz:TREAZ_0023"/>
<keyword evidence="6" id="KW-1185">Reference proteome</keyword>
<feature type="domain" description="Helicase ATP-binding" evidence="3">
    <location>
        <begin position="33"/>
        <end position="215"/>
    </location>
</feature>
<dbReference type="EMBL" id="CP001841">
    <property type="protein sequence ID" value="AEF81438.1"/>
    <property type="molecule type" value="Genomic_DNA"/>
</dbReference>
<evidence type="ECO:0000313" key="6">
    <source>
        <dbReference type="Proteomes" id="UP000009222"/>
    </source>
</evidence>
<dbReference type="RefSeq" id="WP_015711895.1">
    <property type="nucleotide sequence ID" value="NC_015577.1"/>
</dbReference>
<dbReference type="InterPro" id="IPR011545">
    <property type="entry name" value="DEAD/DEAH_box_helicase_dom"/>
</dbReference>
<protein>
    <submittedName>
        <fullName evidence="5">ATP-dependent helicase</fullName>
    </submittedName>
</protein>
<dbReference type="InterPro" id="IPR027417">
    <property type="entry name" value="P-loop_NTPase"/>
</dbReference>
<dbReference type="GO" id="GO:0016887">
    <property type="term" value="F:ATP hydrolysis activity"/>
    <property type="evidence" value="ECO:0007669"/>
    <property type="project" value="TreeGrafter"/>
</dbReference>